<evidence type="ECO:0000259" key="5">
    <source>
        <dbReference type="Pfam" id="PF16076"/>
    </source>
</evidence>
<dbReference type="Proteomes" id="UP000270924">
    <property type="component" value="Unassembled WGS sequence"/>
</dbReference>
<dbReference type="EMBL" id="UYWW01012285">
    <property type="protein sequence ID" value="VDM20296.1"/>
    <property type="molecule type" value="Genomic_DNA"/>
</dbReference>
<evidence type="ECO:0000256" key="3">
    <source>
        <dbReference type="ARBA" id="ARBA00023315"/>
    </source>
</evidence>
<evidence type="ECO:0000256" key="1">
    <source>
        <dbReference type="ARBA" id="ARBA00008655"/>
    </source>
</evidence>
<dbReference type="AlphaFoldDB" id="A0A3P7EKT5"/>
<proteinExistence type="inferred from homology"/>
<evidence type="ECO:0000256" key="2">
    <source>
        <dbReference type="ARBA" id="ARBA00022679"/>
    </source>
</evidence>
<comment type="similarity">
    <text evidence="1">Belongs to the 1-acyl-sn-glycerol-3-phosphate acyltransferase family.</text>
</comment>
<dbReference type="OrthoDB" id="5920068at2759"/>
<keyword evidence="7" id="KW-1185">Reference proteome</keyword>
<protein>
    <recommendedName>
        <fullName evidence="5">Acyltransferase C-terminal domain-containing protein</fullName>
    </recommendedName>
</protein>
<feature type="transmembrane region" description="Helical" evidence="4">
    <location>
        <begin position="142"/>
        <end position="164"/>
    </location>
</feature>
<organism evidence="6 7">
    <name type="scientific">Wuchereria bancrofti</name>
    <dbReference type="NCBI Taxonomy" id="6293"/>
    <lineage>
        <taxon>Eukaryota</taxon>
        <taxon>Metazoa</taxon>
        <taxon>Ecdysozoa</taxon>
        <taxon>Nematoda</taxon>
        <taxon>Chromadorea</taxon>
        <taxon>Rhabditida</taxon>
        <taxon>Spirurina</taxon>
        <taxon>Spiruromorpha</taxon>
        <taxon>Filarioidea</taxon>
        <taxon>Onchocercidae</taxon>
        <taxon>Wuchereria</taxon>
    </lineage>
</organism>
<evidence type="ECO:0000313" key="7">
    <source>
        <dbReference type="Proteomes" id="UP000270924"/>
    </source>
</evidence>
<keyword evidence="4" id="KW-0812">Transmembrane</keyword>
<keyword evidence="3" id="KW-0012">Acyltransferase</keyword>
<reference evidence="6 7" key="1">
    <citation type="submission" date="2018-11" db="EMBL/GenBank/DDBJ databases">
        <authorList>
            <consortium name="Pathogen Informatics"/>
        </authorList>
    </citation>
    <scope>NUCLEOTIDE SEQUENCE [LARGE SCALE GENOMIC DNA]</scope>
</reference>
<keyword evidence="4" id="KW-1133">Transmembrane helix</keyword>
<evidence type="ECO:0000256" key="4">
    <source>
        <dbReference type="SAM" id="Phobius"/>
    </source>
</evidence>
<keyword evidence="4" id="KW-0472">Membrane</keyword>
<dbReference type="InterPro" id="IPR032098">
    <property type="entry name" value="Acyltransf_C"/>
</dbReference>
<dbReference type="GO" id="GO:0005783">
    <property type="term" value="C:endoplasmic reticulum"/>
    <property type="evidence" value="ECO:0007669"/>
    <property type="project" value="TreeGrafter"/>
</dbReference>
<dbReference type="InParanoid" id="A0A3P7EKT5"/>
<keyword evidence="2" id="KW-0808">Transferase</keyword>
<accession>A0A3P7EKT5</accession>
<dbReference type="PANTHER" id="PTHR10983">
    <property type="entry name" value="1-ACYLGLYCEROL-3-PHOSPHATE ACYLTRANSFERASE-RELATED"/>
    <property type="match status" value="1"/>
</dbReference>
<dbReference type="Pfam" id="PF16076">
    <property type="entry name" value="Acyltransf_C"/>
    <property type="match status" value="1"/>
</dbReference>
<dbReference type="GO" id="GO:0016746">
    <property type="term" value="F:acyltransferase activity"/>
    <property type="evidence" value="ECO:0007669"/>
    <property type="project" value="UniProtKB-KW"/>
</dbReference>
<dbReference type="GO" id="GO:0036149">
    <property type="term" value="P:phosphatidylinositol acyl-chain remodeling"/>
    <property type="evidence" value="ECO:0007669"/>
    <property type="project" value="TreeGrafter"/>
</dbReference>
<sequence>MPSANLTRRQLGTGWCYVKRAWNETLLSTYLPQTHFLKCFSEMRPPIKYVLDVTIAYPHKMPLSLFTLSFGTREPCDIGVHYKIYDASDVPFEDEEKLRDWLYNVYQYKDNILDRYYKEGIFVHGEKGNRVYFPWWRIVGQYIFWLSSFYVQYRIYSFIVLHFLRSVGLIS</sequence>
<dbReference type="PANTHER" id="PTHR10983:SF2">
    <property type="entry name" value="ACYL-COA:LYSOPHOSPHATIDYLGLYCEROL ACYLTRANSFERASE 1"/>
    <property type="match status" value="1"/>
</dbReference>
<evidence type="ECO:0000313" key="6">
    <source>
        <dbReference type="EMBL" id="VDM20296.1"/>
    </source>
</evidence>
<dbReference type="OMA" id="FPWWRIV"/>
<feature type="domain" description="Acyltransferase C-terminal" evidence="5">
    <location>
        <begin position="73"/>
        <end position="127"/>
    </location>
</feature>
<gene>
    <name evidence="6" type="ORF">WBA_LOCUS11169</name>
</gene>
<name>A0A3P7EKT5_WUCBA</name>